<dbReference type="PROSITE" id="PS51257">
    <property type="entry name" value="PROKAR_LIPOPROTEIN"/>
    <property type="match status" value="1"/>
</dbReference>
<sequence>MRSKFISALLCPVVALSVAGCGIKLGEKNNKQEKVAEIQGTSCLKPSMELLKKFVAGNANDDELSESLECLQSVLLTFKENIRGKDVNAYTPEEIGKFLTQNFLKNSTFQLTPELMGEVLKFKVMLLGGDTEKITKEEIIRLVDVFARYKPELLKLNPHMKVITGKWAATGNEKQDQRQFNEAKRALISFLDHLGRDLAYTQRSYELNDMFGLVEKIAGIVNANESTLSTIRNARVAIISFKKALIGGDSSLTGQEWVSFTQTLSQAYAQYLRVQYFLKPLKASQSTEKWQVYEGIATDVVGLIEDLLGRKTGGLLSNNEIIELLGSLRPLLPSLELNAEMVGQINHIKIMLLGRHNLSEQGWSKEDFSTLKRKIPVLLKNINVITANLKHLKVNKEAYRKSEIKYEDFQQAELAIQAAVKEIGEQIVESYDLDVLKATVLNLSRTVLKDSLKLPENIEQLFEVVKTAKYTLTGESGATVSRNGIRLLLNVGIHMYANFVEFSNFVSVFKIEENEFTANLAKLLPKFKESTALLLRMKPDHNISTQEIVPLVMSLQEQGLLKTKFRQASVESTINALWSHLLNDPAKRLGTPRVHLGGFGSVALEQLATELQHWVLNQMVINRLFTEKESYTKEELAPALQQMGLSELHRLVGAKGLMNFNSSGYLKILSETNGRYTRGDLIKSNLARAISRLVIRAFATDINRVNNLQGVNQDELQAGFNLVRGLLVDIGMMDEVGADGFVASRFREANLFLSVGNGDSIASLEEIHHLALHIMSGLGRANALKPLALERCVQTRNTENEGLSLLDESCLIDLYYNEVAAFSDLPKLLEMKQKHTEEEVKTYYLSLLKAAGYVQTEEKQVKLSDAALFPHVAQYLEMIYYSHDKSQDSLLQKEEALAAFPVFKELIVTLTKSFPALVEDDMPGVFIFLLKEGKAPRTLAEKLRFAAFVKDHDCSKPEGCHKGWDIQSTRLDLGKIFNFIAEATKPQPPTPVVAGAGTETAGNE</sequence>
<gene>
    <name evidence="1" type="ORF">A11Q_995</name>
</gene>
<dbReference type="EMBL" id="CP003537">
    <property type="protein sequence ID" value="AGH95211.1"/>
    <property type="molecule type" value="Genomic_DNA"/>
</dbReference>
<dbReference type="KEGG" id="bex:A11Q_995"/>
<proteinExistence type="predicted"/>
<organism evidence="1 2">
    <name type="scientific">Pseudobdellovibrio exovorus JSS</name>
    <dbReference type="NCBI Taxonomy" id="1184267"/>
    <lineage>
        <taxon>Bacteria</taxon>
        <taxon>Pseudomonadati</taxon>
        <taxon>Bdellovibrionota</taxon>
        <taxon>Bdellovibrionia</taxon>
        <taxon>Bdellovibrionales</taxon>
        <taxon>Pseudobdellovibrionaceae</taxon>
        <taxon>Pseudobdellovibrio</taxon>
    </lineage>
</organism>
<protein>
    <submittedName>
        <fullName evidence="1">Uncharacterized protein</fullName>
    </submittedName>
</protein>
<evidence type="ECO:0000313" key="2">
    <source>
        <dbReference type="Proteomes" id="UP000012040"/>
    </source>
</evidence>
<dbReference type="Proteomes" id="UP000012040">
    <property type="component" value="Chromosome"/>
</dbReference>
<dbReference type="PATRIC" id="fig|1184267.3.peg.1009"/>
<name>M4VB11_9BACT</name>
<evidence type="ECO:0000313" key="1">
    <source>
        <dbReference type="EMBL" id="AGH95211.1"/>
    </source>
</evidence>
<keyword evidence="2" id="KW-1185">Reference proteome</keyword>
<dbReference type="RefSeq" id="WP_015469701.1">
    <property type="nucleotide sequence ID" value="NC_020813.1"/>
</dbReference>
<dbReference type="STRING" id="1184267.A11Q_995"/>
<dbReference type="eggNOG" id="ENOG502ZFT5">
    <property type="taxonomic scope" value="Bacteria"/>
</dbReference>
<dbReference type="OrthoDB" id="5287069at2"/>
<dbReference type="AlphaFoldDB" id="M4VB11"/>
<reference evidence="1 2" key="1">
    <citation type="journal article" date="2013" name="ISME J.">
        <title>By their genes ye shall know them: genomic signatures of predatory bacteria.</title>
        <authorList>
            <person name="Pasternak Z."/>
            <person name="Pietrokovski S."/>
            <person name="Rotem O."/>
            <person name="Gophna U."/>
            <person name="Lurie-Weinberger M.N."/>
            <person name="Jurkevitch E."/>
        </authorList>
    </citation>
    <scope>NUCLEOTIDE SEQUENCE [LARGE SCALE GENOMIC DNA]</scope>
    <source>
        <strain evidence="1 2">JSS</strain>
    </source>
</reference>
<dbReference type="HOGENOM" id="CLU_295733_0_0_7"/>
<accession>M4VB11</accession>